<dbReference type="Gene3D" id="3.40.50.450">
    <property type="match status" value="1"/>
</dbReference>
<protein>
    <submittedName>
        <fullName evidence="3">DNA-processing protein DprA</fullName>
    </submittedName>
</protein>
<sequence>MVQQFGAIATLDRLLAGDVADPVLRAAVAARTRTVDARRAAEIAMRRADRSGIRLVTPSDSDWPTSLDDLATTDVATLGVSRRDVMPPLCLWVRGAWSLGDAVTRSVALVGARAATDYGIRISTDLAFGLAERGWTVTSGGAHGVDAAAHRGALTVPGGRTVAVLAGGLDRPYPAGNAALFDLIADRGLLVSEWPVGAEPLRHRFLLRNRIVAAVTAGTVVVEAAPRSGTSTMLGCALDLQRPAMIVPGSVESVLSQGCHVLLRRYSATRLVTSVDDVLEDIGQPAV</sequence>
<dbReference type="PANTHER" id="PTHR43022">
    <property type="entry name" value="PROTEIN SMF"/>
    <property type="match status" value="1"/>
</dbReference>
<organism evidence="3 4">
    <name type="scientific">Actinoplanes sichuanensis</name>
    <dbReference type="NCBI Taxonomy" id="512349"/>
    <lineage>
        <taxon>Bacteria</taxon>
        <taxon>Bacillati</taxon>
        <taxon>Actinomycetota</taxon>
        <taxon>Actinomycetes</taxon>
        <taxon>Micromonosporales</taxon>
        <taxon>Micromonosporaceae</taxon>
        <taxon>Actinoplanes</taxon>
    </lineage>
</organism>
<dbReference type="InterPro" id="IPR003488">
    <property type="entry name" value="DprA"/>
</dbReference>
<dbReference type="RefSeq" id="WP_378078325.1">
    <property type="nucleotide sequence ID" value="NZ_JBHTMK010000005.1"/>
</dbReference>
<dbReference type="SUPFAM" id="SSF102405">
    <property type="entry name" value="MCP/YpsA-like"/>
    <property type="match status" value="1"/>
</dbReference>
<reference evidence="4" key="1">
    <citation type="journal article" date="2019" name="Int. J. Syst. Evol. Microbiol.">
        <title>The Global Catalogue of Microorganisms (GCM) 10K type strain sequencing project: providing services to taxonomists for standard genome sequencing and annotation.</title>
        <authorList>
            <consortium name="The Broad Institute Genomics Platform"/>
            <consortium name="The Broad Institute Genome Sequencing Center for Infectious Disease"/>
            <person name="Wu L."/>
            <person name="Ma J."/>
        </authorList>
    </citation>
    <scope>NUCLEOTIDE SEQUENCE [LARGE SCALE GENOMIC DNA]</scope>
    <source>
        <strain evidence="4">CCM 7526</strain>
    </source>
</reference>
<proteinExistence type="inferred from homology"/>
<dbReference type="EMBL" id="JBHTMK010000005">
    <property type="protein sequence ID" value="MFD1364624.1"/>
    <property type="molecule type" value="Genomic_DNA"/>
</dbReference>
<evidence type="ECO:0000313" key="4">
    <source>
        <dbReference type="Proteomes" id="UP001597183"/>
    </source>
</evidence>
<gene>
    <name evidence="3" type="ORF">ACFQ5G_04605</name>
</gene>
<dbReference type="Pfam" id="PF02481">
    <property type="entry name" value="DNA_processg_A"/>
    <property type="match status" value="1"/>
</dbReference>
<evidence type="ECO:0000256" key="1">
    <source>
        <dbReference type="ARBA" id="ARBA00006525"/>
    </source>
</evidence>
<feature type="domain" description="Smf/DprA SLOG" evidence="2">
    <location>
        <begin position="55"/>
        <end position="282"/>
    </location>
</feature>
<evidence type="ECO:0000313" key="3">
    <source>
        <dbReference type="EMBL" id="MFD1364624.1"/>
    </source>
</evidence>
<evidence type="ECO:0000259" key="2">
    <source>
        <dbReference type="Pfam" id="PF02481"/>
    </source>
</evidence>
<dbReference type="PANTHER" id="PTHR43022:SF1">
    <property type="entry name" value="PROTEIN SMF"/>
    <property type="match status" value="1"/>
</dbReference>
<name>A0ABW4A287_9ACTN</name>
<dbReference type="Proteomes" id="UP001597183">
    <property type="component" value="Unassembled WGS sequence"/>
</dbReference>
<comment type="similarity">
    <text evidence="1">Belongs to the DprA/Smf family.</text>
</comment>
<accession>A0ABW4A287</accession>
<keyword evidence="4" id="KW-1185">Reference proteome</keyword>
<dbReference type="InterPro" id="IPR057666">
    <property type="entry name" value="DrpA_SLOG"/>
</dbReference>
<comment type="caution">
    <text evidence="3">The sequence shown here is derived from an EMBL/GenBank/DDBJ whole genome shotgun (WGS) entry which is preliminary data.</text>
</comment>